<sequence length="120" mass="14690">MKEKVSEQLEKYFFNLQYEDYDKPDQKLIQLLSLETEECEELYQKEPQLFDQYFKIAKVNEPDTESEQEDNPNINVVKFEYSDSNEEMEAEFSYMATNRGERKKKKKYEFKNAYPQWYSK</sequence>
<accession>A0AAU9P1R9</accession>
<protein>
    <submittedName>
        <fullName evidence="1">Uncharacterized protein</fullName>
    </submittedName>
</protein>
<evidence type="ECO:0000313" key="1">
    <source>
        <dbReference type="EMBL" id="CAH1443994.1"/>
    </source>
</evidence>
<organism evidence="1 2">
    <name type="scientific">Lactuca virosa</name>
    <dbReference type="NCBI Taxonomy" id="75947"/>
    <lineage>
        <taxon>Eukaryota</taxon>
        <taxon>Viridiplantae</taxon>
        <taxon>Streptophyta</taxon>
        <taxon>Embryophyta</taxon>
        <taxon>Tracheophyta</taxon>
        <taxon>Spermatophyta</taxon>
        <taxon>Magnoliopsida</taxon>
        <taxon>eudicotyledons</taxon>
        <taxon>Gunneridae</taxon>
        <taxon>Pentapetalae</taxon>
        <taxon>asterids</taxon>
        <taxon>campanulids</taxon>
        <taxon>Asterales</taxon>
        <taxon>Asteraceae</taxon>
        <taxon>Cichorioideae</taxon>
        <taxon>Cichorieae</taxon>
        <taxon>Lactucinae</taxon>
        <taxon>Lactuca</taxon>
    </lineage>
</organism>
<gene>
    <name evidence="1" type="ORF">LVIROSA_LOCUS29864</name>
</gene>
<name>A0AAU9P1R9_9ASTR</name>
<dbReference type="EMBL" id="CAKMRJ010005523">
    <property type="protein sequence ID" value="CAH1443994.1"/>
    <property type="molecule type" value="Genomic_DNA"/>
</dbReference>
<proteinExistence type="predicted"/>
<keyword evidence="2" id="KW-1185">Reference proteome</keyword>
<reference evidence="1 2" key="1">
    <citation type="submission" date="2022-01" db="EMBL/GenBank/DDBJ databases">
        <authorList>
            <person name="Xiong W."/>
            <person name="Schranz E."/>
        </authorList>
    </citation>
    <scope>NUCLEOTIDE SEQUENCE [LARGE SCALE GENOMIC DNA]</scope>
</reference>
<dbReference type="Proteomes" id="UP001157418">
    <property type="component" value="Unassembled WGS sequence"/>
</dbReference>
<comment type="caution">
    <text evidence="1">The sequence shown here is derived from an EMBL/GenBank/DDBJ whole genome shotgun (WGS) entry which is preliminary data.</text>
</comment>
<evidence type="ECO:0000313" key="2">
    <source>
        <dbReference type="Proteomes" id="UP001157418"/>
    </source>
</evidence>
<dbReference type="AlphaFoldDB" id="A0AAU9P1R9"/>